<dbReference type="AlphaFoldDB" id="A0A9Q0YJ27"/>
<evidence type="ECO:0000313" key="2">
    <source>
        <dbReference type="Proteomes" id="UP001152320"/>
    </source>
</evidence>
<dbReference type="OrthoDB" id="10037236at2759"/>
<organism evidence="1 2">
    <name type="scientific">Holothuria leucospilota</name>
    <name type="common">Black long sea cucumber</name>
    <name type="synonym">Mertensiothuria leucospilota</name>
    <dbReference type="NCBI Taxonomy" id="206669"/>
    <lineage>
        <taxon>Eukaryota</taxon>
        <taxon>Metazoa</taxon>
        <taxon>Echinodermata</taxon>
        <taxon>Eleutherozoa</taxon>
        <taxon>Echinozoa</taxon>
        <taxon>Holothuroidea</taxon>
        <taxon>Aspidochirotacea</taxon>
        <taxon>Aspidochirotida</taxon>
        <taxon>Holothuriidae</taxon>
        <taxon>Holothuria</taxon>
    </lineage>
</organism>
<dbReference type="EMBL" id="JAIZAY010000019">
    <property type="protein sequence ID" value="KAJ8023408.1"/>
    <property type="molecule type" value="Genomic_DNA"/>
</dbReference>
<reference evidence="1" key="1">
    <citation type="submission" date="2021-10" db="EMBL/GenBank/DDBJ databases">
        <title>Tropical sea cucumber genome reveals ecological adaptation and Cuvierian tubules defense mechanism.</title>
        <authorList>
            <person name="Chen T."/>
        </authorList>
    </citation>
    <scope>NUCLEOTIDE SEQUENCE</scope>
    <source>
        <strain evidence="1">Nanhai2018</strain>
        <tissue evidence="1">Muscle</tissue>
    </source>
</reference>
<comment type="caution">
    <text evidence="1">The sequence shown here is derived from an EMBL/GenBank/DDBJ whole genome shotgun (WGS) entry which is preliminary data.</text>
</comment>
<evidence type="ECO:0000313" key="1">
    <source>
        <dbReference type="EMBL" id="KAJ8023408.1"/>
    </source>
</evidence>
<gene>
    <name evidence="1" type="ORF">HOLleu_35848</name>
</gene>
<keyword evidence="2" id="KW-1185">Reference proteome</keyword>
<sequence>MLIKQKQEAFKSNDLITVKLKQKEIKQGTKHSKYLHGKKLEEKFQLNDSSAAWKVMSSVTGHKHKQSVNTDVSKHFVNELHGFYSRFDAIDFKDEQSSLSAMLNNECNIFNQIVLNEIDVYHLYCNVKVNKAWSR</sequence>
<dbReference type="Proteomes" id="UP001152320">
    <property type="component" value="Chromosome 19"/>
</dbReference>
<proteinExistence type="predicted"/>
<name>A0A9Q0YJ27_HOLLE</name>
<accession>A0A9Q0YJ27</accession>
<protein>
    <submittedName>
        <fullName evidence="1">Uncharacterized protein</fullName>
    </submittedName>
</protein>